<name>A0A9W4KZV8_9BACI</name>
<sequence length="34" mass="3746">MEFKDLTRIHLDKPKEGIVLAANGAGQAIKKPQQ</sequence>
<dbReference type="AlphaFoldDB" id="A0A9W4KZV8"/>
<evidence type="ECO:0000313" key="1">
    <source>
        <dbReference type="EMBL" id="CAH0264371.1"/>
    </source>
</evidence>
<proteinExistence type="predicted"/>
<dbReference type="Proteomes" id="UP000789326">
    <property type="component" value="Unassembled WGS sequence"/>
</dbReference>
<reference evidence="1" key="1">
    <citation type="submission" date="2021-11" db="EMBL/GenBank/DDBJ databases">
        <authorList>
            <person name="Bulgarelli D."/>
        </authorList>
    </citation>
    <scope>NUCLEOTIDE SEQUENCE</scope>
    <source>
        <strain evidence="1">Bi133</strain>
    </source>
</reference>
<dbReference type="EMBL" id="CAKKMG010000057">
    <property type="protein sequence ID" value="CAH0264371.1"/>
    <property type="molecule type" value="Genomic_DNA"/>
</dbReference>
<gene>
    <name evidence="1" type="ORF">SRABI133_03482</name>
</gene>
<comment type="caution">
    <text evidence="1">The sequence shown here is derived from an EMBL/GenBank/DDBJ whole genome shotgun (WGS) entry which is preliminary data.</text>
</comment>
<evidence type="ECO:0000313" key="2">
    <source>
        <dbReference type="Proteomes" id="UP000789326"/>
    </source>
</evidence>
<organism evidence="1 2">
    <name type="scientific">Peribacillus simplex</name>
    <dbReference type="NCBI Taxonomy" id="1478"/>
    <lineage>
        <taxon>Bacteria</taxon>
        <taxon>Bacillati</taxon>
        <taxon>Bacillota</taxon>
        <taxon>Bacilli</taxon>
        <taxon>Bacillales</taxon>
        <taxon>Bacillaceae</taxon>
        <taxon>Peribacillus</taxon>
    </lineage>
</organism>
<protein>
    <submittedName>
        <fullName evidence="1">Uncharacterized protein</fullName>
    </submittedName>
</protein>
<accession>A0A9W4KZV8</accession>